<dbReference type="KEGG" id="ccr:CC_0904"/>
<evidence type="ECO:0000313" key="1">
    <source>
        <dbReference type="EMBL" id="AAK22888.1"/>
    </source>
</evidence>
<gene>
    <name evidence="1" type="ordered locus">CC_0904</name>
</gene>
<keyword evidence="2" id="KW-1185">Reference proteome</keyword>
<evidence type="ECO:0000313" key="2">
    <source>
        <dbReference type="Proteomes" id="UP000001816"/>
    </source>
</evidence>
<proteinExistence type="predicted"/>
<dbReference type="EMBL" id="AE005673">
    <property type="protein sequence ID" value="AAK22888.1"/>
    <property type="molecule type" value="Genomic_DNA"/>
</dbReference>
<sequence length="81" mass="8934">MYWVNPAYRRALRMRSAGFPSGIVDAGDGASWKAFWVQSGSSASGVSPRCWVSARVSSPCSWPWSCSWARSPVSCSIRTWT</sequence>
<organism evidence="1 2">
    <name type="scientific">Caulobacter vibrioides (strain ATCC 19089 / CIP 103742 / CB 15)</name>
    <name type="common">Caulobacter crescentus</name>
    <dbReference type="NCBI Taxonomy" id="190650"/>
    <lineage>
        <taxon>Bacteria</taxon>
        <taxon>Pseudomonadati</taxon>
        <taxon>Pseudomonadota</taxon>
        <taxon>Alphaproteobacteria</taxon>
        <taxon>Caulobacterales</taxon>
        <taxon>Caulobacteraceae</taxon>
        <taxon>Caulobacter</taxon>
    </lineage>
</organism>
<dbReference type="STRING" id="190650.CC_0904"/>
<protein>
    <submittedName>
        <fullName evidence="1">Uncharacterized protein</fullName>
    </submittedName>
</protein>
<dbReference type="PIR" id="D87361">
    <property type="entry name" value="D87361"/>
</dbReference>
<dbReference type="EnsemblBacteria" id="AAK22888">
    <property type="protein sequence ID" value="AAK22888"/>
    <property type="gene ID" value="CC_0904"/>
</dbReference>
<dbReference type="AlphaFoldDB" id="Q9A9R3"/>
<dbReference type="HOGENOM" id="CLU_2567569_0_0_5"/>
<reference evidence="1 2" key="1">
    <citation type="journal article" date="2001" name="Proc. Natl. Acad. Sci. U.S.A.">
        <title>Complete genome sequence of Caulobacter crescentus.</title>
        <authorList>
            <person name="Nierman W.C."/>
            <person name="Feldblyum T.V."/>
            <person name="Laub M.T."/>
            <person name="Paulsen I.T."/>
            <person name="Nelson K.E."/>
            <person name="Eisen J.A."/>
            <person name="Heidelberg J.F."/>
            <person name="Alley M.R."/>
            <person name="Ohta N."/>
            <person name="Maddock J.R."/>
            <person name="Potocka I."/>
            <person name="Nelson W.C."/>
            <person name="Newton A."/>
            <person name="Stephens C."/>
            <person name="Phadke N.D."/>
            <person name="Ely B."/>
            <person name="DeBoy R.T."/>
            <person name="Dodson R.J."/>
            <person name="Durkin A.S."/>
            <person name="Gwinn M.L."/>
            <person name="Haft D.H."/>
            <person name="Kolonay J.F."/>
            <person name="Smit J."/>
            <person name="Craven M.B."/>
            <person name="Khouri H."/>
            <person name="Shetty J."/>
            <person name="Berry K."/>
            <person name="Utterback T."/>
            <person name="Tran K."/>
            <person name="Wolf A."/>
            <person name="Vamathevan J."/>
            <person name="Ermolaeva M."/>
            <person name="White O."/>
            <person name="Salzberg S.L."/>
            <person name="Venter J.C."/>
            <person name="Shapiro L."/>
            <person name="Fraser C.M."/>
        </authorList>
    </citation>
    <scope>NUCLEOTIDE SEQUENCE [LARGE SCALE GENOMIC DNA]</scope>
    <source>
        <strain evidence="2">ATCC 19089 / CB15</strain>
    </source>
</reference>
<name>Q9A9R3_CAUVC</name>
<dbReference type="Proteomes" id="UP000001816">
    <property type="component" value="Chromosome"/>
</dbReference>
<accession>Q9A9R3</accession>
<dbReference type="BioCyc" id="CAULO:CC0904-MONOMER"/>